<dbReference type="AlphaFoldDB" id="A0A645ARH3"/>
<reference evidence="1" key="1">
    <citation type="submission" date="2019-08" db="EMBL/GenBank/DDBJ databases">
        <authorList>
            <person name="Kucharzyk K."/>
            <person name="Murdoch R.W."/>
            <person name="Higgins S."/>
            <person name="Loffler F."/>
        </authorList>
    </citation>
    <scope>NUCLEOTIDE SEQUENCE</scope>
</reference>
<gene>
    <name evidence="1" type="ORF">SDC9_102454</name>
</gene>
<proteinExistence type="predicted"/>
<protein>
    <submittedName>
        <fullName evidence="1">Uncharacterized protein</fullName>
    </submittedName>
</protein>
<accession>A0A645ARH3</accession>
<name>A0A645ARH3_9ZZZZ</name>
<comment type="caution">
    <text evidence="1">The sequence shown here is derived from an EMBL/GenBank/DDBJ whole genome shotgun (WGS) entry which is preliminary data.</text>
</comment>
<dbReference type="EMBL" id="VSSQ01015372">
    <property type="protein sequence ID" value="MPM55657.1"/>
    <property type="molecule type" value="Genomic_DNA"/>
</dbReference>
<organism evidence="1">
    <name type="scientific">bioreactor metagenome</name>
    <dbReference type="NCBI Taxonomy" id="1076179"/>
    <lineage>
        <taxon>unclassified sequences</taxon>
        <taxon>metagenomes</taxon>
        <taxon>ecological metagenomes</taxon>
    </lineage>
</organism>
<evidence type="ECO:0000313" key="1">
    <source>
        <dbReference type="EMBL" id="MPM55657.1"/>
    </source>
</evidence>
<sequence>MIIARIDPVHLVKAGARRHINFATDDRFDARFFCRTVKLHRTVHHAVVSHRHRGLPQLFQPVKQPVDAAGTIQQAVFGMQMQVGKLSFFFTHCFDPHLFLQWPVPIPSVFSFGGKPRRG</sequence>